<gene>
    <name evidence="2" type="ORF">DWY69_01460</name>
</gene>
<dbReference type="EMBL" id="QVLU01000001">
    <property type="protein sequence ID" value="RGE74654.1"/>
    <property type="molecule type" value="Genomic_DNA"/>
</dbReference>
<comment type="caution">
    <text evidence="2">The sequence shown here is derived from an EMBL/GenBank/DDBJ whole genome shotgun (WGS) entry which is preliminary data.</text>
</comment>
<dbReference type="AlphaFoldDB" id="A0A3E3J5Q6"/>
<proteinExistence type="predicted"/>
<evidence type="ECO:0000313" key="2">
    <source>
        <dbReference type="EMBL" id="RGE74654.1"/>
    </source>
</evidence>
<organism evidence="2 3">
    <name type="scientific">Eisenbergiella massiliensis</name>
    <dbReference type="NCBI Taxonomy" id="1720294"/>
    <lineage>
        <taxon>Bacteria</taxon>
        <taxon>Bacillati</taxon>
        <taxon>Bacillota</taxon>
        <taxon>Clostridia</taxon>
        <taxon>Lachnospirales</taxon>
        <taxon>Lachnospiraceae</taxon>
        <taxon>Eisenbergiella</taxon>
    </lineage>
</organism>
<protein>
    <submittedName>
        <fullName evidence="2">Uncharacterized protein</fullName>
    </submittedName>
</protein>
<dbReference type="Proteomes" id="UP000261166">
    <property type="component" value="Unassembled WGS sequence"/>
</dbReference>
<evidence type="ECO:0000313" key="3">
    <source>
        <dbReference type="Proteomes" id="UP000261166"/>
    </source>
</evidence>
<sequence>MPCGIVLLHFMLPRFYRQIPVFFNCSLLSYTFSDTMAIGQIHFFAKFIFFSMTKIRQHADKQACAANTQTCLKG</sequence>
<evidence type="ECO:0000256" key="1">
    <source>
        <dbReference type="SAM" id="Phobius"/>
    </source>
</evidence>
<keyword evidence="1" id="KW-0812">Transmembrane</keyword>
<reference evidence="2 3" key="1">
    <citation type="submission" date="2018-08" db="EMBL/GenBank/DDBJ databases">
        <title>A genome reference for cultivated species of the human gut microbiota.</title>
        <authorList>
            <person name="Zou Y."/>
            <person name="Xue W."/>
            <person name="Luo G."/>
        </authorList>
    </citation>
    <scope>NUCLEOTIDE SEQUENCE [LARGE SCALE GENOMIC DNA]</scope>
    <source>
        <strain evidence="2 3">AF26-4BH</strain>
    </source>
</reference>
<accession>A0A3E3J5Q6</accession>
<keyword evidence="1" id="KW-1133">Transmembrane helix</keyword>
<feature type="transmembrane region" description="Helical" evidence="1">
    <location>
        <begin position="27"/>
        <end position="49"/>
    </location>
</feature>
<name>A0A3E3J5Q6_9FIRM</name>
<keyword evidence="1" id="KW-0472">Membrane</keyword>